<gene>
    <name evidence="2" type="ORF">ALC60_07685</name>
</gene>
<feature type="compositionally biased region" description="Basic and acidic residues" evidence="1">
    <location>
        <begin position="62"/>
        <end position="78"/>
    </location>
</feature>
<dbReference type="Proteomes" id="UP000075809">
    <property type="component" value="Unassembled WGS sequence"/>
</dbReference>
<sequence>MVALASNRISHEHYPQRTCLKVRRHFAVAQIKAIGFVPITFGPISKLRLLTLRPWSRIRDERPGCREMDRETDGEKYAAGRSKQVSCTKVSTEGGRSKSDSRIS</sequence>
<proteinExistence type="predicted"/>
<accession>A0A151WYK3</accession>
<protein>
    <submittedName>
        <fullName evidence="2">Uncharacterized protein</fullName>
    </submittedName>
</protein>
<evidence type="ECO:0000313" key="2">
    <source>
        <dbReference type="EMBL" id="KYQ52959.1"/>
    </source>
</evidence>
<keyword evidence="3" id="KW-1185">Reference proteome</keyword>
<feature type="compositionally biased region" description="Basic and acidic residues" evidence="1">
    <location>
        <begin position="95"/>
        <end position="104"/>
    </location>
</feature>
<reference evidence="2 3" key="1">
    <citation type="submission" date="2015-09" db="EMBL/GenBank/DDBJ databases">
        <title>Trachymyrmex zeteki WGS genome.</title>
        <authorList>
            <person name="Nygaard S."/>
            <person name="Hu H."/>
            <person name="Boomsma J."/>
            <person name="Zhang G."/>
        </authorList>
    </citation>
    <scope>NUCLEOTIDE SEQUENCE [LARGE SCALE GENOMIC DNA]</scope>
    <source>
        <strain evidence="2">Tzet28-1</strain>
        <tissue evidence="2">Whole body</tissue>
    </source>
</reference>
<name>A0A151WYK3_9HYME</name>
<dbReference type="EMBL" id="KQ982649">
    <property type="protein sequence ID" value="KYQ52959.1"/>
    <property type="molecule type" value="Genomic_DNA"/>
</dbReference>
<dbReference type="AlphaFoldDB" id="A0A151WYK3"/>
<evidence type="ECO:0000256" key="1">
    <source>
        <dbReference type="SAM" id="MobiDB-lite"/>
    </source>
</evidence>
<feature type="region of interest" description="Disordered" evidence="1">
    <location>
        <begin position="62"/>
        <end position="104"/>
    </location>
</feature>
<evidence type="ECO:0000313" key="3">
    <source>
        <dbReference type="Proteomes" id="UP000075809"/>
    </source>
</evidence>
<organism evidence="2 3">
    <name type="scientific">Mycetomoellerius zeteki</name>
    <dbReference type="NCBI Taxonomy" id="64791"/>
    <lineage>
        <taxon>Eukaryota</taxon>
        <taxon>Metazoa</taxon>
        <taxon>Ecdysozoa</taxon>
        <taxon>Arthropoda</taxon>
        <taxon>Hexapoda</taxon>
        <taxon>Insecta</taxon>
        <taxon>Pterygota</taxon>
        <taxon>Neoptera</taxon>
        <taxon>Endopterygota</taxon>
        <taxon>Hymenoptera</taxon>
        <taxon>Apocrita</taxon>
        <taxon>Aculeata</taxon>
        <taxon>Formicoidea</taxon>
        <taxon>Formicidae</taxon>
        <taxon>Myrmicinae</taxon>
        <taxon>Mycetomoellerius</taxon>
    </lineage>
</organism>